<feature type="compositionally biased region" description="Polar residues" evidence="8">
    <location>
        <begin position="2687"/>
        <end position="2697"/>
    </location>
</feature>
<feature type="compositionally biased region" description="Polar residues" evidence="8">
    <location>
        <begin position="3714"/>
        <end position="3731"/>
    </location>
</feature>
<dbReference type="InterPro" id="IPR051165">
    <property type="entry name" value="Multifunctional_ANK_Repeat"/>
</dbReference>
<feature type="compositionally biased region" description="Low complexity" evidence="8">
    <location>
        <begin position="4045"/>
        <end position="4059"/>
    </location>
</feature>
<feature type="domain" description="ZU5" evidence="9">
    <location>
        <begin position="1153"/>
        <end position="1259"/>
    </location>
</feature>
<proteinExistence type="predicted"/>
<dbReference type="GO" id="GO:0016020">
    <property type="term" value="C:membrane"/>
    <property type="evidence" value="ECO:0007669"/>
    <property type="project" value="UniProtKB-SubCell"/>
</dbReference>
<feature type="repeat" description="ANK" evidence="7">
    <location>
        <begin position="718"/>
        <end position="750"/>
    </location>
</feature>
<dbReference type="SUPFAM" id="SSF48403">
    <property type="entry name" value="Ankyrin repeat"/>
    <property type="match status" value="3"/>
</dbReference>
<feature type="compositionally biased region" description="Polar residues" evidence="8">
    <location>
        <begin position="4007"/>
        <end position="4024"/>
    </location>
</feature>
<feature type="compositionally biased region" description="Basic and acidic residues" evidence="8">
    <location>
        <begin position="3806"/>
        <end position="3821"/>
    </location>
</feature>
<feature type="compositionally biased region" description="Basic and acidic residues" evidence="8">
    <location>
        <begin position="3846"/>
        <end position="3859"/>
    </location>
</feature>
<dbReference type="PROSITE" id="PS50088">
    <property type="entry name" value="ANK_REPEAT"/>
    <property type="match status" value="21"/>
</dbReference>
<feature type="region of interest" description="Disordered" evidence="8">
    <location>
        <begin position="4045"/>
        <end position="4065"/>
    </location>
</feature>
<dbReference type="SMART" id="SM00248">
    <property type="entry name" value="ANK"/>
    <property type="match status" value="24"/>
</dbReference>
<feature type="repeat" description="ANK" evidence="7">
    <location>
        <begin position="222"/>
        <end position="254"/>
    </location>
</feature>
<feature type="repeat" description="ANK" evidence="7">
    <location>
        <begin position="388"/>
        <end position="420"/>
    </location>
</feature>
<feature type="region of interest" description="Disordered" evidence="8">
    <location>
        <begin position="4007"/>
        <end position="4030"/>
    </location>
</feature>
<feature type="region of interest" description="Disordered" evidence="8">
    <location>
        <begin position="4175"/>
        <end position="4294"/>
    </location>
</feature>
<dbReference type="Gene3D" id="1.25.40.20">
    <property type="entry name" value="Ankyrin repeat-containing domain"/>
    <property type="match status" value="3"/>
</dbReference>
<dbReference type="OrthoDB" id="20872at2759"/>
<dbReference type="Proteomes" id="UP000663879">
    <property type="component" value="Unassembled WGS sequence"/>
</dbReference>
<feature type="repeat" description="ANK" evidence="7">
    <location>
        <begin position="454"/>
        <end position="486"/>
    </location>
</feature>
<dbReference type="Gene3D" id="2.60.220.30">
    <property type="match status" value="2"/>
</dbReference>
<keyword evidence="4" id="KW-0677">Repeat</keyword>
<feature type="compositionally biased region" description="Low complexity" evidence="8">
    <location>
        <begin position="4177"/>
        <end position="4200"/>
    </location>
</feature>
<gene>
    <name evidence="10" type="ORF">OXX778_LOCUS2480</name>
</gene>
<feature type="compositionally biased region" description="Low complexity" evidence="8">
    <location>
        <begin position="4129"/>
        <end position="4141"/>
    </location>
</feature>
<dbReference type="PANTHER" id="PTHR24123">
    <property type="entry name" value="ANKYRIN REPEAT-CONTAINING"/>
    <property type="match status" value="1"/>
</dbReference>
<dbReference type="PROSITE" id="PS50297">
    <property type="entry name" value="ANK_REP_REGION"/>
    <property type="match status" value="21"/>
</dbReference>
<feature type="compositionally biased region" description="Low complexity" evidence="8">
    <location>
        <begin position="4253"/>
        <end position="4264"/>
    </location>
</feature>
<dbReference type="FunFam" id="2.60.220.30:FF:000009">
    <property type="entry name" value="Ankyrin 2, isoform G"/>
    <property type="match status" value="1"/>
</dbReference>
<feature type="compositionally biased region" description="Basic and acidic residues" evidence="8">
    <location>
        <begin position="2189"/>
        <end position="2200"/>
    </location>
</feature>
<feature type="compositionally biased region" description="Polar residues" evidence="8">
    <location>
        <begin position="4265"/>
        <end position="4281"/>
    </location>
</feature>
<feature type="repeat" description="ANK" evidence="7">
    <location>
        <begin position="85"/>
        <end position="117"/>
    </location>
</feature>
<keyword evidence="11" id="KW-1185">Reference proteome</keyword>
<evidence type="ECO:0000313" key="10">
    <source>
        <dbReference type="EMBL" id="CAF0725360.1"/>
    </source>
</evidence>
<feature type="compositionally biased region" description="Low complexity" evidence="8">
    <location>
        <begin position="4208"/>
        <end position="4221"/>
    </location>
</feature>
<feature type="repeat" description="ANK" evidence="7">
    <location>
        <begin position="118"/>
        <end position="150"/>
    </location>
</feature>
<keyword evidence="5 7" id="KW-0040">ANK repeat</keyword>
<evidence type="ECO:0000259" key="9">
    <source>
        <dbReference type="PROSITE" id="PS51145"/>
    </source>
</evidence>
<feature type="region of interest" description="Disordered" evidence="8">
    <location>
        <begin position="3714"/>
        <end position="3747"/>
    </location>
</feature>
<dbReference type="InterPro" id="IPR036770">
    <property type="entry name" value="Ankyrin_rpt-contain_sf"/>
</dbReference>
<accession>A0A813MTM0</accession>
<feature type="repeat" description="ANK" evidence="7">
    <location>
        <begin position="751"/>
        <end position="783"/>
    </location>
</feature>
<feature type="region of interest" description="Disordered" evidence="8">
    <location>
        <begin position="3806"/>
        <end position="3825"/>
    </location>
</feature>
<reference evidence="10" key="1">
    <citation type="submission" date="2021-02" db="EMBL/GenBank/DDBJ databases">
        <authorList>
            <person name="Nowell W R."/>
        </authorList>
    </citation>
    <scope>NUCLEOTIDE SEQUENCE</scope>
    <source>
        <strain evidence="10">Ploen Becks lab</strain>
    </source>
</reference>
<feature type="region of interest" description="Disordered" evidence="8">
    <location>
        <begin position="876"/>
        <end position="899"/>
    </location>
</feature>
<dbReference type="FunFam" id="1.25.40.20:FF:000095">
    <property type="entry name" value="Ankyrin 2, isoform J"/>
    <property type="match status" value="1"/>
</dbReference>
<feature type="repeat" description="ANK" evidence="7">
    <location>
        <begin position="421"/>
        <end position="453"/>
    </location>
</feature>
<dbReference type="FunFam" id="1.25.40.20:FF:000003">
    <property type="entry name" value="Ankyrin, isoform B"/>
    <property type="match status" value="1"/>
</dbReference>
<feature type="compositionally biased region" description="Polar residues" evidence="8">
    <location>
        <begin position="4091"/>
        <end position="4123"/>
    </location>
</feature>
<evidence type="ECO:0000256" key="3">
    <source>
        <dbReference type="ARBA" id="ARBA00022490"/>
    </source>
</evidence>
<feature type="repeat" description="ANK" evidence="7">
    <location>
        <begin position="553"/>
        <end position="585"/>
    </location>
</feature>
<dbReference type="Pfam" id="PF17809">
    <property type="entry name" value="UPA_2"/>
    <property type="match status" value="1"/>
</dbReference>
<dbReference type="InterPro" id="IPR040745">
    <property type="entry name" value="Ankyrin_UPA"/>
</dbReference>
<evidence type="ECO:0000256" key="2">
    <source>
        <dbReference type="ARBA" id="ARBA00004496"/>
    </source>
</evidence>
<dbReference type="EMBL" id="CAJNOC010000194">
    <property type="protein sequence ID" value="CAF0725360.1"/>
    <property type="molecule type" value="Genomic_DNA"/>
</dbReference>
<feature type="compositionally biased region" description="Low complexity" evidence="8">
    <location>
        <begin position="4282"/>
        <end position="4294"/>
    </location>
</feature>
<dbReference type="Pfam" id="PF12796">
    <property type="entry name" value="Ank_2"/>
    <property type="match status" value="7"/>
</dbReference>
<name>A0A813MTM0_9BILA</name>
<feature type="repeat" description="ANK" evidence="7">
    <location>
        <begin position="487"/>
        <end position="519"/>
    </location>
</feature>
<dbReference type="Pfam" id="PF00791">
    <property type="entry name" value="ZU5"/>
    <property type="match status" value="1"/>
</dbReference>
<feature type="repeat" description="ANK" evidence="7">
    <location>
        <begin position="652"/>
        <end position="684"/>
    </location>
</feature>
<keyword evidence="3" id="KW-0963">Cytoplasm</keyword>
<feature type="repeat" description="ANK" evidence="7">
    <location>
        <begin position="52"/>
        <end position="84"/>
    </location>
</feature>
<feature type="compositionally biased region" description="Polar residues" evidence="8">
    <location>
        <begin position="887"/>
        <end position="897"/>
    </location>
</feature>
<feature type="repeat" description="ANK" evidence="7">
    <location>
        <begin position="255"/>
        <end position="287"/>
    </location>
</feature>
<protein>
    <recommendedName>
        <fullName evidence="9">ZU5 domain-containing protein</fullName>
    </recommendedName>
</protein>
<evidence type="ECO:0000256" key="1">
    <source>
        <dbReference type="ARBA" id="ARBA00004370"/>
    </source>
</evidence>
<feature type="repeat" description="ANK" evidence="7">
    <location>
        <begin position="685"/>
        <end position="717"/>
    </location>
</feature>
<evidence type="ECO:0000313" key="11">
    <source>
        <dbReference type="Proteomes" id="UP000663879"/>
    </source>
</evidence>
<dbReference type="PROSITE" id="PS51145">
    <property type="entry name" value="ZU5"/>
    <property type="match status" value="2"/>
</dbReference>
<feature type="region of interest" description="Disordered" evidence="8">
    <location>
        <begin position="2674"/>
        <end position="2704"/>
    </location>
</feature>
<dbReference type="Pfam" id="PF00023">
    <property type="entry name" value="Ank"/>
    <property type="match status" value="2"/>
</dbReference>
<dbReference type="Gene3D" id="2.60.40.2660">
    <property type="match status" value="1"/>
</dbReference>
<evidence type="ECO:0000256" key="8">
    <source>
        <dbReference type="SAM" id="MobiDB-lite"/>
    </source>
</evidence>
<feature type="compositionally biased region" description="Low complexity" evidence="8">
    <location>
        <begin position="3860"/>
        <end position="3889"/>
    </location>
</feature>
<feature type="repeat" description="ANK" evidence="7">
    <location>
        <begin position="355"/>
        <end position="387"/>
    </location>
</feature>
<dbReference type="Pfam" id="PF13637">
    <property type="entry name" value="Ank_4"/>
    <property type="match status" value="2"/>
</dbReference>
<dbReference type="PANTHER" id="PTHR24123:SF141">
    <property type="entry name" value="ANKYRIN 2, ISOFORM U"/>
    <property type="match status" value="1"/>
</dbReference>
<comment type="caution">
    <text evidence="10">The sequence shown here is derived from an EMBL/GenBank/DDBJ whole genome shotgun (WGS) entry which is preliminary data.</text>
</comment>
<evidence type="ECO:0000256" key="5">
    <source>
        <dbReference type="ARBA" id="ARBA00023043"/>
    </source>
</evidence>
<feature type="repeat" description="ANK" evidence="7">
    <location>
        <begin position="321"/>
        <end position="342"/>
    </location>
</feature>
<feature type="repeat" description="ANK" evidence="7">
    <location>
        <begin position="619"/>
        <end position="651"/>
    </location>
</feature>
<feature type="repeat" description="ANK" evidence="7">
    <location>
        <begin position="586"/>
        <end position="618"/>
    </location>
</feature>
<dbReference type="SMART" id="SM00218">
    <property type="entry name" value="ZU5"/>
    <property type="match status" value="1"/>
</dbReference>
<feature type="region of interest" description="Disordered" evidence="8">
    <location>
        <begin position="3846"/>
        <end position="3889"/>
    </location>
</feature>
<dbReference type="InterPro" id="IPR002110">
    <property type="entry name" value="Ankyrin_rpt"/>
</dbReference>
<feature type="repeat" description="ANK" evidence="7">
    <location>
        <begin position="151"/>
        <end position="176"/>
    </location>
</feature>
<feature type="repeat" description="ANK" evidence="7">
    <location>
        <begin position="288"/>
        <end position="320"/>
    </location>
</feature>
<evidence type="ECO:0000256" key="7">
    <source>
        <dbReference type="PROSITE-ProRule" id="PRU00023"/>
    </source>
</evidence>
<dbReference type="GO" id="GO:0005737">
    <property type="term" value="C:cytoplasm"/>
    <property type="evidence" value="ECO:0007669"/>
    <property type="project" value="UniProtKB-SubCell"/>
</dbReference>
<feature type="domain" description="ZU5" evidence="9">
    <location>
        <begin position="977"/>
        <end position="1151"/>
    </location>
</feature>
<organism evidence="10 11">
    <name type="scientific">Brachionus calyciflorus</name>
    <dbReference type="NCBI Taxonomy" id="104777"/>
    <lineage>
        <taxon>Eukaryota</taxon>
        <taxon>Metazoa</taxon>
        <taxon>Spiralia</taxon>
        <taxon>Gnathifera</taxon>
        <taxon>Rotifera</taxon>
        <taxon>Eurotatoria</taxon>
        <taxon>Monogononta</taxon>
        <taxon>Pseudotrocha</taxon>
        <taxon>Ploima</taxon>
        <taxon>Brachionidae</taxon>
        <taxon>Brachionus</taxon>
    </lineage>
</organism>
<dbReference type="InterPro" id="IPR000906">
    <property type="entry name" value="ZU5_dom"/>
</dbReference>
<dbReference type="PRINTS" id="PR01415">
    <property type="entry name" value="ANKYRIN"/>
</dbReference>
<evidence type="ECO:0000256" key="4">
    <source>
        <dbReference type="ARBA" id="ARBA00022737"/>
    </source>
</evidence>
<sequence length="4294" mass="482028">MSNLNSPVSEIKSPNPTNEANASFLRAARAGNLDKVLEYLKENIDINVSNSNGLNALHLASKEGHVHVVEELLKQNADVNAATKKGNTALHIASLAGQQAVVELLVQHEANVDCRSQNGFTPLYMAAQENHLEVVRFLLANNANQSLATEDGFTPLAVALQQGHEKVVALLLENDSRGKIRLPALHIAAKKNDVKAAALLLNNDPNMDLSPEARMVNCTTKSGFTPLHIAAHYGNAEIAKFLISKGSNVNYEARQSITPLHVATKWGKANSVNLLLDNGAKIDVKTRDGLTPLHCAARSGHDQVVELLISRGAPINAKTKNGLTALHMAAQGDHVEAARILLYHSPKLVDQTTCDFLTALHVAAHCGHVKIAKLLIDHKADVNSRALNGFTPLHIACKKNRIKVIELLIKHGASKEATTESGLTPLHVASFMGCMNVVVFLIQHGSLPNVPTIRGETPLHLAARANQTDIVRILLRHGASVDAKAKEQQTPLHIATRLGNTDIIALLLRHGAFVDAPTSDGYTPLHIASKEGQEEVASILFENGASLNVTTRKGFTPLHIASKYGNIKVASLLLQRDAQPDIQGKNGLTPLHVATHYNRPSVAHLLLQHNASPHIVAKNGYSALHIAAKKNQMDIATTLLEYNAKTNCESNAGFTPLHLACQEGHLDMASLLLDHEAQPGAASKNGLTPLHLCAQEDKVNCAAVLVKMGASIDPQTKAGYTPLHVACHFGQINMVKFLLGHQADVNIITKHGFTSLHCAAQQGHVLIVKLLLEHGASPDITNNNGQTPLAIAQRLGYISVIEELRQVTQTTLVSTTIKTTEEKYKVQTPETMQETFMSDSEDEMGDDAMFGDAEHYKYLTNEADLNNAADDSIALTPKTSKRDDNKQPSPQSPTFTPESPLVAQQEENLLNGHDNQPESPKQQVNNNKLLGTSLGNMSMAESMDGSFYNGYASSKNVNLLNETDNIPVESKPKSAGFLISFMVDARGGAMKGCRHSGVRVIIPPKRASMPTRITCRFVRKEKLALAPPLNEGESLAARVLEMGPQGYKFLAPVVLEIPHYASMRGREREIVILRSDSGEKWYEHPITASESAVEEALGCTLELLSSQNPDADATSQHNQDDNVSQISTNTRMRITRIITNDFPKYFALVSRVRHETHAVSETGGVISSTIVPKAQAVFPEKALQKKIKLSLQAMPIPYELVTKMFGNRVVVSPIVTIEPRRRKFHKAITLTIPLPKSPYKGMINNYVHNNDSYSLRLLCSITGGLAPAQWEDITGHTPLSYIDECVSFTTTVSARFWLMDCQNVAEATKMATELYREAIAVPFMARFIVYAKRHDVNESKLRVYCITDDKEEKPLEQREGFVTVAKSKEVEVLDNRVQWLEMGGNIAPVSVNKSTTNSIAGHSEQLNMTFMSFYENRLPFTIRIKDLDQNPPCGRLVFLKDSKSALAKLDGAIRSPPVCTLDIQLPPYNKEKIESDEIKKRTTLERGQFNLKTFLNDSSATLLSQASSTRFNNGVEFNLRLLANDLSNSIENFDWINLAKLLNLTEQDIEILKHSSSNSPNLLSASLANQTHDMLVYFANKYNKQQQGNLEQVSYGQILMKALLQMAVDQDIIDRNSYLISNLPLSSENIYSVEKSLNNKLSDLHLKEDVKSTSSSLDQLKQSYNIVNHEDRDYIKESESAEASENENEQYALRKLPMNDQIEIANVINQIDHQISNLHQNENNDQLISTTIIGEEHYIKKENGFVTKTILDAVVQGANENQIDTYNQHQELTINQTEQNEESFNEASRNVPPMDYASKINAEYEAIKRNILSRTGENEILTKTPVIIKSTKKLDTVIDSQLACLIPPLNQVSNLNSSYYDNLDHADSDLQNPIKYAPSIFEYEENDLANDTEVNSSMNKSTTSELLNDIIQQVLITEDQTEKLNKLDNEEFTWENLILGYKSSLKSDCDDGILKSQEPTENPTINEQIEEVEQVTYQNETNVEFDENQLDDQHDIFYNNKNNDDINYTIKLDRTQLREFEFNTDEFGPAVAAIQNIEQQSPIIERELVNTGKELENLRQRLAMTESVSAVTQDVIDEIRKEYNITDRLENEFSEKEDEYESNKNVPNIGQVVQDVIKNLAKESRSDLEKIIMIEPICDEVNDNYDNNYDSEDDELEEIIINNEENDIYDENRLIESSSSASSSINIKTESKSENQDTYQDREFSLDEKVIKHENIEEDNVQKELELNQTKQYHTFDSCSSTDSEINKDYQAESSKNQDESSTLKQLIPTINYLPESTTSENFVNEQEYLNQTNLIINIVKESDSREYLLDHDHLQRDESSYCLSSQLNQQTLLMSTHDSIDDISAATTVIEKNQKPIENQMRRESSADISSEAYETNDDYNLDTQGLSEFLLKNHQPDVTQYKKSDLFLDIKQEINNSESTEPLIYQAQNQENMSNSSLSINSSSNYSLTTSDEHIHQKHLVDEENLINSCSSLNSDTQSNKLKNISKSLNFLESLVVPTFVEPYEYQNEEYTIQLEKREEVSENRQIECGVKSSKLESPIKTSQSLNFDSKRPVSFNPPRPNEIDLFPSSLMDDEYSKCVNDLEQQTPTPVENIVGSFFDKRVTSSNEPSIDLLAQSNFDSNQKDIEDSVRLDYTVDDGVVDRLIDQIADPENPEAEVSVALATAFLFSSNVNSSSDDQIKSRNESLISNSSGNEEQTEIRDATPSEYTRYIVVSDETFRSSELDNQAFINEDDEQENEIFENSSCSSRESIIINSEYDDTADQQMMKIKIIQSSLPSKSLINTNFENEDNLIENDLLSTQSIDENINDLQTVQSLYDYDQKFLNEEEIVNSPSKEFFIIESNEIINSDNEEILKSLNSIETAKDNDLNYVSQENISTNIKDEETDESKFRYEEEEEENLSQYRVIDDKEPLITDDNEEDDELIELKQDDLIQKYDVEKDVIVVTSKSNDSIQFKDYSDSSFEQEPLRNVKIDHIEELEQLITKDGVLLDDQSFLICTPNRSNDQTPQNEIDDPSYDDNHKIAKIIVEQTLNISIEKAYKEQNDDNINQIQINENFEQQPSNYNIQSVDLNDQANKIISEKDSLERKEDLINQEYTFAEMIVEKALQKSIEILNQEDSFTQNEFKMSQNDENILEILNKYTLEKNSVQHDDTEPLIQQDFVMDQEQSDQTLDVEISQLQINNNQIDVDDKLEAKVNDNYESSHLEENCLHKEELYLEEQNSAEAQILPQSLFKEQIFENLNELHLDDKVSTSSIQQANQYDLLILEQGFNSNTSEKLTCIEESTEENLEELLAIKIENVSLEHQDSEDVNIQIAKSLVSKTLSKSLEYLNSERKNQSGLIQPMLLFELCATEPNSDQEFDPHELLSNDEIFQQNEKDHEDSSKKIISSNFYNSNEKSELDDESVEKIIPESSSNSSIIRNRSDGDVVSALNAKEVRFNTQNETEKKILVSLDFASSETQSEQLIEFSNLQKIILNCNYENTFNQMNKVLDKKLSENSDSIEFYHELEKIVEDKLEDESLNEAQTNDEIILNEAKSIINRVIENAIQALTINSDGEQRVFQISQSESDSFEENLKSVDEKIKQTENFCNVFELPKKNEELVEEKIHSSRKNICEDFVDIQNRIESTLESTDKLENYLNKHLDNILDEISSEQMKIDENLNKELDLIKSQSSELVSFSEDDFLNNMNKPLLTSSFMSDTLPSDSETDQASFHTAATGLNESKQNVSSSNYLTARDDQDPSTQQLSASESFYSAQSKLKSLNSSILSSYSGANNSYNNLDESYSTLNDTTNNNCSDFDRTFVSESHEVNKQELDEPNQEKSENLTNQNKIDSLQIELDNQKINNIEQIDREENTDLKEKSMSSSSSSLASDKLRSASPNTHSTNTNSSSSPLLLISKQINSGSGDNVSCTSSILEFEKLEAQYMMELNDDSNSSLMSEQKSDDLKEDSFSYFEPSVLLTNDLNTIYEINEKESSSSSSPLDKSEPKLETSTQLFDLSIDLKSNLKSKVQSASASNSPVQSPTGKQRNIDHKGSTCSLTKQVLQLQQLSNSRSSSSSSVRSTDSFETEFKTKVKIDENSFFAKVRKTPPPLIETTNENTESSQNDEILQSSTLNRKKSQNSSQPGSKRPSRTSSSASSTSSTSIHCENSTKSTITVINAAISVSNLKQSKLSAEDLPSFKKNSTKESSSSSSKVPNSISASNIMTDLPKSSLNQNLSQSANLSKENEEIPRSSHSHHSSDCYCGKSSPSLSNRANSNSDTTNINTSCYNNTTQMAESNFFENQSNSTKSSDSPSSQ</sequence>
<comment type="subcellular location">
    <subcellularLocation>
        <location evidence="2">Cytoplasm</location>
    </subcellularLocation>
    <subcellularLocation>
        <location evidence="1">Membrane</location>
    </subcellularLocation>
</comment>
<feature type="repeat" description="ANK" evidence="7">
    <location>
        <begin position="520"/>
        <end position="552"/>
    </location>
</feature>
<keyword evidence="6" id="KW-0472">Membrane</keyword>
<feature type="region of interest" description="Disordered" evidence="8">
    <location>
        <begin position="2171"/>
        <end position="2200"/>
    </location>
</feature>
<evidence type="ECO:0000256" key="6">
    <source>
        <dbReference type="ARBA" id="ARBA00023136"/>
    </source>
</evidence>
<feature type="region of interest" description="Disordered" evidence="8">
    <location>
        <begin position="4084"/>
        <end position="4145"/>
    </location>
</feature>